<dbReference type="Pfam" id="PF01026">
    <property type="entry name" value="TatD_DNase"/>
    <property type="match status" value="1"/>
</dbReference>
<dbReference type="InterPro" id="IPR001130">
    <property type="entry name" value="TatD-like"/>
</dbReference>
<dbReference type="InterPro" id="IPR032466">
    <property type="entry name" value="Metal_Hydrolase"/>
</dbReference>
<keyword evidence="1" id="KW-0378">Hydrolase</keyword>
<dbReference type="Proteomes" id="UP001595766">
    <property type="component" value="Unassembled WGS sequence"/>
</dbReference>
<comment type="caution">
    <text evidence="1">The sequence shown here is derived from an EMBL/GenBank/DDBJ whole genome shotgun (WGS) entry which is preliminary data.</text>
</comment>
<dbReference type="Gene3D" id="3.20.20.140">
    <property type="entry name" value="Metal-dependent hydrolases"/>
    <property type="match status" value="1"/>
</dbReference>
<evidence type="ECO:0000313" key="2">
    <source>
        <dbReference type="Proteomes" id="UP001595766"/>
    </source>
</evidence>
<name>A0ABV8EQ73_9BACT</name>
<evidence type="ECO:0000313" key="1">
    <source>
        <dbReference type="EMBL" id="MFC3977510.1"/>
    </source>
</evidence>
<dbReference type="PANTHER" id="PTHR46124:SF2">
    <property type="entry name" value="D-AMINOACYL-TRNA DEACYLASE"/>
    <property type="match status" value="1"/>
</dbReference>
<protein>
    <submittedName>
        <fullName evidence="1">TatD family hydrolase</fullName>
    </submittedName>
</protein>
<gene>
    <name evidence="1" type="ORF">ACFOUP_14080</name>
</gene>
<dbReference type="PANTHER" id="PTHR46124">
    <property type="entry name" value="D-AMINOACYL-TRNA DEACYLASE"/>
    <property type="match status" value="1"/>
</dbReference>
<sequence length="216" mass="25227">MKYLDIHTHHRRHNLSIYQCENISQKNSGWYSVGIHPWHVNENWKEIFHKISTLSSDSNLVAIGECGFDLIRGFGNYEIQYQAFKAQLELAHSLDLPVIMHQVKGLHLLQRVLKELNHTPTIIWHGYNSKPEFLELFHDFPMYFSFGSAIFREKSSALKSLKMMTLDRVFFETDNDGLKIDEVFERASLILQLPEVVLADQVINNWNRISKNKIDG</sequence>
<dbReference type="EMBL" id="JBHSAV010000057">
    <property type="protein sequence ID" value="MFC3977510.1"/>
    <property type="molecule type" value="Genomic_DNA"/>
</dbReference>
<dbReference type="SUPFAM" id="SSF51556">
    <property type="entry name" value="Metallo-dependent hydrolases"/>
    <property type="match status" value="1"/>
</dbReference>
<proteinExistence type="predicted"/>
<dbReference type="GO" id="GO:0016787">
    <property type="term" value="F:hydrolase activity"/>
    <property type="evidence" value="ECO:0007669"/>
    <property type="project" value="UniProtKB-KW"/>
</dbReference>
<keyword evidence="2" id="KW-1185">Reference proteome</keyword>
<reference evidence="2" key="1">
    <citation type="journal article" date="2019" name="Int. J. Syst. Evol. Microbiol.">
        <title>The Global Catalogue of Microorganisms (GCM) 10K type strain sequencing project: providing services to taxonomists for standard genome sequencing and annotation.</title>
        <authorList>
            <consortium name="The Broad Institute Genomics Platform"/>
            <consortium name="The Broad Institute Genome Sequencing Center for Infectious Disease"/>
            <person name="Wu L."/>
            <person name="Ma J."/>
        </authorList>
    </citation>
    <scope>NUCLEOTIDE SEQUENCE [LARGE SCALE GENOMIC DNA]</scope>
    <source>
        <strain evidence="2">CECT 8551</strain>
    </source>
</reference>
<dbReference type="RefSeq" id="WP_241293643.1">
    <property type="nucleotide sequence ID" value="NZ_JAKZGR010000005.1"/>
</dbReference>
<accession>A0ABV8EQ73</accession>
<organism evidence="1 2">
    <name type="scientific">Belliella kenyensis</name>
    <dbReference type="NCBI Taxonomy" id="1472724"/>
    <lineage>
        <taxon>Bacteria</taxon>
        <taxon>Pseudomonadati</taxon>
        <taxon>Bacteroidota</taxon>
        <taxon>Cytophagia</taxon>
        <taxon>Cytophagales</taxon>
        <taxon>Cyclobacteriaceae</taxon>
        <taxon>Belliella</taxon>
    </lineage>
</organism>